<dbReference type="GO" id="GO:0003998">
    <property type="term" value="F:acylphosphatase activity"/>
    <property type="evidence" value="ECO:0007669"/>
    <property type="project" value="UniProtKB-EC"/>
</dbReference>
<gene>
    <name evidence="5" type="ORF">UA08_09039</name>
</gene>
<dbReference type="InterPro" id="IPR017968">
    <property type="entry name" value="Acylphosphatase_CS"/>
</dbReference>
<dbReference type="RefSeq" id="XP_020115885.1">
    <property type="nucleotide sequence ID" value="XM_020264101.1"/>
</dbReference>
<dbReference type="InterPro" id="IPR001792">
    <property type="entry name" value="Acylphosphatase-like_dom"/>
</dbReference>
<evidence type="ECO:0000313" key="6">
    <source>
        <dbReference type="Proteomes" id="UP000214365"/>
    </source>
</evidence>
<protein>
    <recommendedName>
        <fullName evidence="1 2">Acylphosphatase</fullName>
        <ecNumber evidence="1 2">3.6.1.7</ecNumber>
    </recommendedName>
</protein>
<accession>A0A1Q5Q7D8</accession>
<dbReference type="PROSITE" id="PS00151">
    <property type="entry name" value="ACYLPHOSPHATASE_2"/>
    <property type="match status" value="1"/>
</dbReference>
<dbReference type="PANTHER" id="PTHR47268:SF4">
    <property type="entry name" value="ACYLPHOSPHATASE"/>
    <property type="match status" value="1"/>
</dbReference>
<feature type="domain" description="Acylphosphatase-like" evidence="4">
    <location>
        <begin position="100"/>
        <end position="193"/>
    </location>
</feature>
<dbReference type="GeneID" id="31008795"/>
<evidence type="ECO:0000313" key="5">
    <source>
        <dbReference type="EMBL" id="OKL55764.1"/>
    </source>
</evidence>
<dbReference type="SUPFAM" id="SSF54975">
    <property type="entry name" value="Acylphosphatase/BLUF domain-like"/>
    <property type="match status" value="1"/>
</dbReference>
<keyword evidence="6" id="KW-1185">Reference proteome</keyword>
<dbReference type="AlphaFoldDB" id="A0A1Q5Q7D8"/>
<dbReference type="OrthoDB" id="7961613at2759"/>
<dbReference type="Pfam" id="PF00708">
    <property type="entry name" value="Acylphosphatase"/>
    <property type="match status" value="1"/>
</dbReference>
<feature type="active site" evidence="1">
    <location>
        <position position="139"/>
    </location>
</feature>
<dbReference type="PROSITE" id="PS51160">
    <property type="entry name" value="ACYLPHOSPHATASE_3"/>
    <property type="match status" value="1"/>
</dbReference>
<dbReference type="InterPro" id="IPR036046">
    <property type="entry name" value="Acylphosphatase-like_dom_sf"/>
</dbReference>
<name>A0A1Q5Q7D8_TALAT</name>
<dbReference type="EC" id="3.6.1.7" evidence="1 2"/>
<sequence length="193" mass="21381">MRSVGSTLKRAPNKWLGLGVLALAVVGVGEMPVAAWPSRLQNLKESLSRRRHGVEAVKVNLTEQYGKTPENPTTETTRRAYLIEVIIISVPSYYNYQELARHIDSNGIDKVHGTVQGVSFRAFTQKKATEYGVTGWVQNSPDGRVEGEIQGEDSLVQKLLQDVNKGPRHAHVVKLEKSEIDTSEGESAFTVRK</sequence>
<dbReference type="PANTHER" id="PTHR47268">
    <property type="entry name" value="ACYLPHOSPHATASE"/>
    <property type="match status" value="1"/>
</dbReference>
<comment type="catalytic activity">
    <reaction evidence="1 2">
        <text>an acyl phosphate + H2O = a carboxylate + phosphate + H(+)</text>
        <dbReference type="Rhea" id="RHEA:14965"/>
        <dbReference type="ChEBI" id="CHEBI:15377"/>
        <dbReference type="ChEBI" id="CHEBI:15378"/>
        <dbReference type="ChEBI" id="CHEBI:29067"/>
        <dbReference type="ChEBI" id="CHEBI:43474"/>
        <dbReference type="ChEBI" id="CHEBI:59918"/>
        <dbReference type="EC" id="3.6.1.7"/>
    </reaction>
</comment>
<dbReference type="Gene3D" id="3.30.70.100">
    <property type="match status" value="1"/>
</dbReference>
<evidence type="ECO:0000256" key="2">
    <source>
        <dbReference type="RuleBase" id="RU000553"/>
    </source>
</evidence>
<dbReference type="InterPro" id="IPR020456">
    <property type="entry name" value="Acylphosphatase"/>
</dbReference>
<evidence type="ECO:0000259" key="4">
    <source>
        <dbReference type="PROSITE" id="PS51160"/>
    </source>
</evidence>
<dbReference type="PROSITE" id="PS00150">
    <property type="entry name" value="ACYLPHOSPHATASE_1"/>
    <property type="match status" value="1"/>
</dbReference>
<feature type="active site" evidence="1">
    <location>
        <position position="121"/>
    </location>
</feature>
<dbReference type="EMBL" id="LFMY01000018">
    <property type="protein sequence ID" value="OKL55764.1"/>
    <property type="molecule type" value="Genomic_DNA"/>
</dbReference>
<dbReference type="PRINTS" id="PR00112">
    <property type="entry name" value="ACYLPHPHTASE"/>
</dbReference>
<dbReference type="STRING" id="1441469.A0A1Q5Q7D8"/>
<proteinExistence type="inferred from homology"/>
<dbReference type="Proteomes" id="UP000214365">
    <property type="component" value="Unassembled WGS sequence"/>
</dbReference>
<keyword evidence="1 2" id="KW-0378">Hydrolase</keyword>
<comment type="caution">
    <text evidence="5">The sequence shown here is derived from an EMBL/GenBank/DDBJ whole genome shotgun (WGS) entry which is preliminary data.</text>
</comment>
<evidence type="ECO:0000256" key="3">
    <source>
        <dbReference type="RuleBase" id="RU004168"/>
    </source>
</evidence>
<reference evidence="5 6" key="1">
    <citation type="submission" date="2015-06" db="EMBL/GenBank/DDBJ databases">
        <title>Talaromyces atroroseus IBT 11181 draft genome.</title>
        <authorList>
            <person name="Rasmussen K.B."/>
            <person name="Rasmussen S."/>
            <person name="Petersen B."/>
            <person name="Sicheritz-Ponten T."/>
            <person name="Mortensen U.H."/>
            <person name="Thrane U."/>
        </authorList>
    </citation>
    <scope>NUCLEOTIDE SEQUENCE [LARGE SCALE GENOMIC DNA]</scope>
    <source>
        <strain evidence="5 6">IBT 11181</strain>
    </source>
</reference>
<comment type="similarity">
    <text evidence="3">Belongs to the acylphosphatase family.</text>
</comment>
<evidence type="ECO:0000256" key="1">
    <source>
        <dbReference type="PROSITE-ProRule" id="PRU00520"/>
    </source>
</evidence>
<organism evidence="5 6">
    <name type="scientific">Talaromyces atroroseus</name>
    <dbReference type="NCBI Taxonomy" id="1441469"/>
    <lineage>
        <taxon>Eukaryota</taxon>
        <taxon>Fungi</taxon>
        <taxon>Dikarya</taxon>
        <taxon>Ascomycota</taxon>
        <taxon>Pezizomycotina</taxon>
        <taxon>Eurotiomycetes</taxon>
        <taxon>Eurotiomycetidae</taxon>
        <taxon>Eurotiales</taxon>
        <taxon>Trichocomaceae</taxon>
        <taxon>Talaromyces</taxon>
        <taxon>Talaromyces sect. Trachyspermi</taxon>
    </lineage>
</organism>